<evidence type="ECO:0000313" key="2">
    <source>
        <dbReference type="EMBL" id="KGJ94793.1"/>
    </source>
</evidence>
<evidence type="ECO:0000256" key="1">
    <source>
        <dbReference type="SAM" id="SignalP"/>
    </source>
</evidence>
<dbReference type="AlphaFoldDB" id="A0A099KYR8"/>
<protein>
    <submittedName>
        <fullName evidence="2">Uncharacterized protein</fullName>
    </submittedName>
</protein>
<organism evidence="2 3">
    <name type="scientific">Colwellia psychrerythraea</name>
    <name type="common">Vibrio psychroerythus</name>
    <dbReference type="NCBI Taxonomy" id="28229"/>
    <lineage>
        <taxon>Bacteria</taxon>
        <taxon>Pseudomonadati</taxon>
        <taxon>Pseudomonadota</taxon>
        <taxon>Gammaproteobacteria</taxon>
        <taxon>Alteromonadales</taxon>
        <taxon>Colwelliaceae</taxon>
        <taxon>Colwellia</taxon>
    </lineage>
</organism>
<sequence length="229" mass="25101">MFTKKITAIVIAAILPLSANAGWGLDDIKKSVKPDCANSKDKAKCNQKAIANTAIKAGALIAASKLIYDLFIDFKTEEVNSEKEVKEAYLKSNKSLPKKPTVTFYKTNVDPGKIVPVGKPTTINSQLTVVAGSKSSNVDIEEKIVFFDNDDDTKEVRSLVKKVNEKTKQAGAFENSFTFTLPVGMPQGVYKIKTSLIVDGVETAPQDNEMQVVLNVFEDRSYQIAAVRY</sequence>
<dbReference type="RefSeq" id="WP_033081722.1">
    <property type="nucleotide sequence ID" value="NZ_JQEC01000016.1"/>
</dbReference>
<keyword evidence="1" id="KW-0732">Signal</keyword>
<name>A0A099KYR8_COLPS</name>
<gene>
    <name evidence="2" type="ORF">GAB14E_2027</name>
</gene>
<proteinExistence type="predicted"/>
<dbReference type="PATRIC" id="fig|28229.3.peg.1640"/>
<comment type="caution">
    <text evidence="2">The sequence shown here is derived from an EMBL/GenBank/DDBJ whole genome shotgun (WGS) entry which is preliminary data.</text>
</comment>
<reference evidence="2 3" key="1">
    <citation type="submission" date="2014-08" db="EMBL/GenBank/DDBJ databases">
        <title>Genomic and Phenotypic Diversity of Colwellia psychrerythraea strains from Disparate Marine Basins.</title>
        <authorList>
            <person name="Techtmann S.M."/>
            <person name="Stelling S.C."/>
            <person name="Utturkar S.M."/>
            <person name="Alshibli N."/>
            <person name="Harris A."/>
            <person name="Brown S.D."/>
            <person name="Hazen T.C."/>
        </authorList>
    </citation>
    <scope>NUCLEOTIDE SEQUENCE [LARGE SCALE GENOMIC DNA]</scope>
    <source>
        <strain evidence="2 3">GAB14E</strain>
    </source>
</reference>
<dbReference type="EMBL" id="JQEC01000016">
    <property type="protein sequence ID" value="KGJ94793.1"/>
    <property type="molecule type" value="Genomic_DNA"/>
</dbReference>
<dbReference type="Proteomes" id="UP000029868">
    <property type="component" value="Unassembled WGS sequence"/>
</dbReference>
<feature type="chain" id="PRO_5001949356" evidence="1">
    <location>
        <begin position="22"/>
        <end position="229"/>
    </location>
</feature>
<dbReference type="OrthoDB" id="5730448at2"/>
<evidence type="ECO:0000313" key="3">
    <source>
        <dbReference type="Proteomes" id="UP000029868"/>
    </source>
</evidence>
<accession>A0A099KYR8</accession>
<feature type="signal peptide" evidence="1">
    <location>
        <begin position="1"/>
        <end position="21"/>
    </location>
</feature>